<proteinExistence type="predicted"/>
<comment type="caution">
    <text evidence="1">The sequence shown here is derived from an EMBL/GenBank/DDBJ whole genome shotgun (WGS) entry which is preliminary data.</text>
</comment>
<evidence type="ECO:0000313" key="2">
    <source>
        <dbReference type="Proteomes" id="UP000655588"/>
    </source>
</evidence>
<evidence type="ECO:0000313" key="1">
    <source>
        <dbReference type="EMBL" id="KAF3428241.1"/>
    </source>
</evidence>
<dbReference type="AlphaFoldDB" id="A0A833S982"/>
<organism evidence="1 2">
    <name type="scientific">Frieseomelitta varia</name>
    <dbReference type="NCBI Taxonomy" id="561572"/>
    <lineage>
        <taxon>Eukaryota</taxon>
        <taxon>Metazoa</taxon>
        <taxon>Ecdysozoa</taxon>
        <taxon>Arthropoda</taxon>
        <taxon>Hexapoda</taxon>
        <taxon>Insecta</taxon>
        <taxon>Pterygota</taxon>
        <taxon>Neoptera</taxon>
        <taxon>Endopterygota</taxon>
        <taxon>Hymenoptera</taxon>
        <taxon>Apocrita</taxon>
        <taxon>Aculeata</taxon>
        <taxon>Apoidea</taxon>
        <taxon>Anthophila</taxon>
        <taxon>Apidae</taxon>
        <taxon>Frieseomelitta</taxon>
    </lineage>
</organism>
<sequence>MAVLINAWDGNRDRDDRISTGFRRLIIEPVCSELKHALPADVPGKHENNGSVIRLWIEYFIALLELRALLT</sequence>
<name>A0A833S982_9HYME</name>
<accession>A0A833S982</accession>
<reference evidence="1" key="1">
    <citation type="submission" date="2019-11" db="EMBL/GenBank/DDBJ databases">
        <title>The nuclear and mitochondrial genomes of Frieseomelitta varia - a highly eusocial stingless bee (Meliponini) with a permanently sterile worker caste.</title>
        <authorList>
            <person name="Freitas F.C.P."/>
            <person name="Lourenco A.P."/>
            <person name="Nunes F.M.F."/>
            <person name="Paschoal A.R."/>
            <person name="Abreu F.C.P."/>
            <person name="Barbin F.O."/>
            <person name="Bataglia L."/>
            <person name="Cardoso-Junior C.A.M."/>
            <person name="Cervoni M.S."/>
            <person name="Silva S.R."/>
            <person name="Dalarmi F."/>
            <person name="Del Lama M.A."/>
            <person name="Depintor T.S."/>
            <person name="Ferreira K.M."/>
            <person name="Goria P.S."/>
            <person name="Jaskot M.C."/>
            <person name="Lago D.C."/>
            <person name="Luna-Lucena D."/>
            <person name="Moda L.M."/>
            <person name="Nascimento L."/>
            <person name="Pedrino M."/>
            <person name="Rabico F.O."/>
            <person name="Sanches F.C."/>
            <person name="Santos D.E."/>
            <person name="Santos C.G."/>
            <person name="Vieira J."/>
            <person name="Lopes T.F."/>
            <person name="Barchuk A.R."/>
            <person name="Hartfelder K."/>
            <person name="Simoes Z.L.P."/>
            <person name="Bitondi M.M.G."/>
            <person name="Pinheiro D.G."/>
        </authorList>
    </citation>
    <scope>NUCLEOTIDE SEQUENCE</scope>
    <source>
        <strain evidence="1">USP_RPSP 00005682</strain>
        <tissue evidence="1">Whole individual</tissue>
    </source>
</reference>
<protein>
    <submittedName>
        <fullName evidence="1">Uncharacterized protein</fullName>
    </submittedName>
</protein>
<gene>
    <name evidence="1" type="ORF">E2986_03677</name>
</gene>
<dbReference type="EMBL" id="WNWW01000227">
    <property type="protein sequence ID" value="KAF3428241.1"/>
    <property type="molecule type" value="Genomic_DNA"/>
</dbReference>
<dbReference type="Proteomes" id="UP000655588">
    <property type="component" value="Unassembled WGS sequence"/>
</dbReference>
<keyword evidence="2" id="KW-1185">Reference proteome</keyword>